<protein>
    <submittedName>
        <fullName evidence="1">Uncharacterized protein</fullName>
    </submittedName>
</protein>
<accession>A0AB34GGS1</accession>
<name>A0AB34GGS1_ESCRO</name>
<gene>
    <name evidence="1" type="ORF">J1605_014060</name>
</gene>
<comment type="caution">
    <text evidence="1">The sequence shown here is derived from an EMBL/GenBank/DDBJ whole genome shotgun (WGS) entry which is preliminary data.</text>
</comment>
<organism evidence="1 2">
    <name type="scientific">Eschrichtius robustus</name>
    <name type="common">California gray whale</name>
    <name type="synonym">Eschrichtius gibbosus</name>
    <dbReference type="NCBI Taxonomy" id="9764"/>
    <lineage>
        <taxon>Eukaryota</taxon>
        <taxon>Metazoa</taxon>
        <taxon>Chordata</taxon>
        <taxon>Craniata</taxon>
        <taxon>Vertebrata</taxon>
        <taxon>Euteleostomi</taxon>
        <taxon>Mammalia</taxon>
        <taxon>Eutheria</taxon>
        <taxon>Laurasiatheria</taxon>
        <taxon>Artiodactyla</taxon>
        <taxon>Whippomorpha</taxon>
        <taxon>Cetacea</taxon>
        <taxon>Mysticeti</taxon>
        <taxon>Eschrichtiidae</taxon>
        <taxon>Eschrichtius</taxon>
    </lineage>
</organism>
<sequence length="109" mass="12326">MAQTPDGISCELRGEITRFLWPKEAELLLKTWLPEREGAEQGHVLVWRGQRLGGPLGPRQKEALALPRVSHTLSPQALLRWRAYLLHTCLPLRVSPRAQLPPLALEQLP</sequence>
<evidence type="ECO:0000313" key="1">
    <source>
        <dbReference type="EMBL" id="KAJ8777955.1"/>
    </source>
</evidence>
<reference evidence="1 2" key="1">
    <citation type="submission" date="2022-11" db="EMBL/GenBank/DDBJ databases">
        <title>Whole genome sequence of Eschrichtius robustus ER-17-0199.</title>
        <authorList>
            <person name="Bruniche-Olsen A."/>
            <person name="Black A.N."/>
            <person name="Fields C.J."/>
            <person name="Walden K."/>
            <person name="Dewoody J.A."/>
        </authorList>
    </citation>
    <scope>NUCLEOTIDE SEQUENCE [LARGE SCALE GENOMIC DNA]</scope>
    <source>
        <strain evidence="1">ER-17-0199</strain>
        <tissue evidence="1">Blubber</tissue>
    </source>
</reference>
<dbReference type="AlphaFoldDB" id="A0AB34GGS1"/>
<proteinExistence type="predicted"/>
<dbReference type="EMBL" id="JAIQCJ010002278">
    <property type="protein sequence ID" value="KAJ8777955.1"/>
    <property type="molecule type" value="Genomic_DNA"/>
</dbReference>
<dbReference type="Proteomes" id="UP001159641">
    <property type="component" value="Unassembled WGS sequence"/>
</dbReference>
<keyword evidence="2" id="KW-1185">Reference proteome</keyword>
<evidence type="ECO:0000313" key="2">
    <source>
        <dbReference type="Proteomes" id="UP001159641"/>
    </source>
</evidence>